<sequence>MDDSPNHPDHDFSTAAGYKISPISYMFLEKDPASVITHQDKLGREHPLTIQTHVNDLVPLLMRKVSEGKTVTILIVDGGPDWNPRSCAVLFYLARLFKYCNLDLLCSTSYAPGQSAYNPIEHLWAPLSKKLTSAILPDHLEGELPLPGKQNISAQERTAKDQEVLDLAIGILRERLLKWT</sequence>
<dbReference type="PANTHER" id="PTHR46954">
    <property type="entry name" value="C2H2-TYPE DOMAIN-CONTAINING PROTEIN"/>
    <property type="match status" value="1"/>
</dbReference>
<keyword evidence="2" id="KW-1185">Reference proteome</keyword>
<name>A0A2G8K9M7_STIJA</name>
<evidence type="ECO:0000313" key="1">
    <source>
        <dbReference type="EMBL" id="PIK44704.1"/>
    </source>
</evidence>
<organism evidence="1 2">
    <name type="scientific">Stichopus japonicus</name>
    <name type="common">Sea cucumber</name>
    <dbReference type="NCBI Taxonomy" id="307972"/>
    <lineage>
        <taxon>Eukaryota</taxon>
        <taxon>Metazoa</taxon>
        <taxon>Echinodermata</taxon>
        <taxon>Eleutherozoa</taxon>
        <taxon>Echinozoa</taxon>
        <taxon>Holothuroidea</taxon>
        <taxon>Aspidochirotacea</taxon>
        <taxon>Aspidochirotida</taxon>
        <taxon>Stichopodidae</taxon>
        <taxon>Apostichopus</taxon>
    </lineage>
</organism>
<accession>A0A2G8K9M7</accession>
<dbReference type="EMBL" id="MRZV01000761">
    <property type="protein sequence ID" value="PIK44704.1"/>
    <property type="molecule type" value="Genomic_DNA"/>
</dbReference>
<evidence type="ECO:0000313" key="2">
    <source>
        <dbReference type="Proteomes" id="UP000230750"/>
    </source>
</evidence>
<proteinExistence type="predicted"/>
<gene>
    <name evidence="1" type="ORF">BSL78_18455</name>
</gene>
<dbReference type="OrthoDB" id="10067103at2759"/>
<dbReference type="AlphaFoldDB" id="A0A2G8K9M7"/>
<comment type="caution">
    <text evidence="1">The sequence shown here is derived from an EMBL/GenBank/DDBJ whole genome shotgun (WGS) entry which is preliminary data.</text>
</comment>
<protein>
    <submittedName>
        <fullName evidence="1">Uncharacterized protein</fullName>
    </submittedName>
</protein>
<dbReference type="Proteomes" id="UP000230750">
    <property type="component" value="Unassembled WGS sequence"/>
</dbReference>
<reference evidence="1 2" key="1">
    <citation type="journal article" date="2017" name="PLoS Biol.">
        <title>The sea cucumber genome provides insights into morphological evolution and visceral regeneration.</title>
        <authorList>
            <person name="Zhang X."/>
            <person name="Sun L."/>
            <person name="Yuan J."/>
            <person name="Sun Y."/>
            <person name="Gao Y."/>
            <person name="Zhang L."/>
            <person name="Li S."/>
            <person name="Dai H."/>
            <person name="Hamel J.F."/>
            <person name="Liu C."/>
            <person name="Yu Y."/>
            <person name="Liu S."/>
            <person name="Lin W."/>
            <person name="Guo K."/>
            <person name="Jin S."/>
            <person name="Xu P."/>
            <person name="Storey K.B."/>
            <person name="Huan P."/>
            <person name="Zhang T."/>
            <person name="Zhou Y."/>
            <person name="Zhang J."/>
            <person name="Lin C."/>
            <person name="Li X."/>
            <person name="Xing L."/>
            <person name="Huo D."/>
            <person name="Sun M."/>
            <person name="Wang L."/>
            <person name="Mercier A."/>
            <person name="Li F."/>
            <person name="Yang H."/>
            <person name="Xiang J."/>
        </authorList>
    </citation>
    <scope>NUCLEOTIDE SEQUENCE [LARGE SCALE GENOMIC DNA]</scope>
    <source>
        <strain evidence="1">Shaxun</strain>
        <tissue evidence="1">Muscle</tissue>
    </source>
</reference>
<dbReference type="PANTHER" id="PTHR46954:SF1">
    <property type="entry name" value="C2H2-TYPE DOMAIN-CONTAINING PROTEIN"/>
    <property type="match status" value="1"/>
</dbReference>